<reference evidence="2 3" key="1">
    <citation type="journal article" date="2010" name="Nature">
        <title>The Ectocarpus genome and the independent evolution of multicellularity in brown algae.</title>
        <authorList>
            <person name="Cock J.M."/>
            <person name="Sterck L."/>
            <person name="Rouze P."/>
            <person name="Scornet D."/>
            <person name="Allen A.E."/>
            <person name="Amoutzias G."/>
            <person name="Anthouard V."/>
            <person name="Artiguenave F."/>
            <person name="Aury J.M."/>
            <person name="Badger J.H."/>
            <person name="Beszteri B."/>
            <person name="Billiau K."/>
            <person name="Bonnet E."/>
            <person name="Bothwell J.H."/>
            <person name="Bowler C."/>
            <person name="Boyen C."/>
            <person name="Brownlee C."/>
            <person name="Carrano C.J."/>
            <person name="Charrier B."/>
            <person name="Cho G.Y."/>
            <person name="Coelho S.M."/>
            <person name="Collen J."/>
            <person name="Corre E."/>
            <person name="Da Silva C."/>
            <person name="Delage L."/>
            <person name="Delaroque N."/>
            <person name="Dittami S.M."/>
            <person name="Doulbeau S."/>
            <person name="Elias M."/>
            <person name="Farnham G."/>
            <person name="Gachon C.M."/>
            <person name="Gschloessl B."/>
            <person name="Heesch S."/>
            <person name="Jabbari K."/>
            <person name="Jubin C."/>
            <person name="Kawai H."/>
            <person name="Kimura K."/>
            <person name="Kloareg B."/>
            <person name="Kupper F.C."/>
            <person name="Lang D."/>
            <person name="Le Bail A."/>
            <person name="Leblanc C."/>
            <person name="Lerouge P."/>
            <person name="Lohr M."/>
            <person name="Lopez P.J."/>
            <person name="Martens C."/>
            <person name="Maumus F."/>
            <person name="Michel G."/>
            <person name="Miranda-Saavedra D."/>
            <person name="Morales J."/>
            <person name="Moreau H."/>
            <person name="Motomura T."/>
            <person name="Nagasato C."/>
            <person name="Napoli C.A."/>
            <person name="Nelson D.R."/>
            <person name="Nyvall-Collen P."/>
            <person name="Peters A.F."/>
            <person name="Pommier C."/>
            <person name="Potin P."/>
            <person name="Poulain J."/>
            <person name="Quesneville H."/>
            <person name="Read B."/>
            <person name="Rensing S.A."/>
            <person name="Ritter A."/>
            <person name="Rousvoal S."/>
            <person name="Samanta M."/>
            <person name="Samson G."/>
            <person name="Schroeder D.C."/>
            <person name="Segurens B."/>
            <person name="Strittmatter M."/>
            <person name="Tonon T."/>
            <person name="Tregear J.W."/>
            <person name="Valentin K."/>
            <person name="von Dassow P."/>
            <person name="Yamagishi T."/>
            <person name="Van de Peer Y."/>
            <person name="Wincker P."/>
        </authorList>
    </citation>
    <scope>NUCLEOTIDE SEQUENCE [LARGE SCALE GENOMIC DNA]</scope>
    <source>
        <strain evidence="3">Ec32 / CCAP1310/4</strain>
    </source>
</reference>
<protein>
    <submittedName>
        <fullName evidence="2">Dynein light chain 1, cytoplasmic</fullName>
    </submittedName>
</protein>
<dbReference type="EMBL" id="FN649760">
    <property type="protein sequence ID" value="CBN75789.1"/>
    <property type="molecule type" value="Genomic_DNA"/>
</dbReference>
<evidence type="ECO:0000313" key="3">
    <source>
        <dbReference type="Proteomes" id="UP000002630"/>
    </source>
</evidence>
<feature type="compositionally biased region" description="Polar residues" evidence="1">
    <location>
        <begin position="243"/>
        <end position="254"/>
    </location>
</feature>
<dbReference type="Gene3D" id="3.30.740.10">
    <property type="entry name" value="Protein Inhibitor Of Neuronal Nitric Oxide Synthase"/>
    <property type="match status" value="1"/>
</dbReference>
<dbReference type="Proteomes" id="UP000002630">
    <property type="component" value="Unassembled WGS sequence"/>
</dbReference>
<gene>
    <name evidence="2" type="ORF">Esi_0181_0002</name>
</gene>
<feature type="compositionally biased region" description="Basic and acidic residues" evidence="1">
    <location>
        <begin position="149"/>
        <end position="169"/>
    </location>
</feature>
<dbReference type="SMART" id="SM01375">
    <property type="entry name" value="Dynein_light"/>
    <property type="match status" value="1"/>
</dbReference>
<sequence length="372" mass="39128">MRMPGCAAGSWADFVIFVFGCGGSRKEVAAVHGRSAAERPAATGDAFDPAKPPLLLQQGDLSRGVFFFAAGSGGGSGGSVTTTPSRDSDDACSGRGSAAGGFGASSNETSSRQHSSSSTAVVALGKIEPIFCTTNEAAVGIARNNSHHKIVDGGKKSIPKEAEGPRTREGGALALEGETGGDKSISSGQQQPKEGQHQQLRQRRAKPSYRRSSSAVPRTAAAFGKAAIAPRRHSVDSAESPALQATSSSVTPLEQNKQLVRHLSNSRSFGSLGSFNTAGEGDYSVRNSAFTRTPGLRRKRVERVVILAADMAEQMQEDAKESTARAMEESGDHEDIAAYIKKDFDERHGGCPRFTVHAVVVRPLTSNLLFVR</sequence>
<feature type="compositionally biased region" description="Basic residues" evidence="1">
    <location>
        <begin position="200"/>
        <end position="209"/>
    </location>
</feature>
<dbReference type="GO" id="GO:0030286">
    <property type="term" value="C:dynein complex"/>
    <property type="evidence" value="ECO:0007669"/>
    <property type="project" value="InterPro"/>
</dbReference>
<dbReference type="InParanoid" id="D8LGT6"/>
<proteinExistence type="predicted"/>
<keyword evidence="3" id="KW-1185">Reference proteome</keyword>
<feature type="compositionally biased region" description="Low complexity" evidence="1">
    <location>
        <begin position="189"/>
        <end position="199"/>
    </location>
</feature>
<feature type="compositionally biased region" description="Low complexity" evidence="1">
    <location>
        <begin position="104"/>
        <end position="116"/>
    </location>
</feature>
<dbReference type="STRING" id="2880.D8LGT6"/>
<evidence type="ECO:0000256" key="1">
    <source>
        <dbReference type="SAM" id="MobiDB-lite"/>
    </source>
</evidence>
<accession>D8LGT6</accession>
<dbReference type="Pfam" id="PF01221">
    <property type="entry name" value="Dynein_light"/>
    <property type="match status" value="1"/>
</dbReference>
<dbReference type="AlphaFoldDB" id="D8LGT6"/>
<dbReference type="SUPFAM" id="SSF54648">
    <property type="entry name" value="DLC"/>
    <property type="match status" value="1"/>
</dbReference>
<feature type="region of interest" description="Disordered" evidence="1">
    <location>
        <begin position="149"/>
        <end position="254"/>
    </location>
</feature>
<organism evidence="2 3">
    <name type="scientific">Ectocarpus siliculosus</name>
    <name type="common">Brown alga</name>
    <name type="synonym">Conferva siliculosa</name>
    <dbReference type="NCBI Taxonomy" id="2880"/>
    <lineage>
        <taxon>Eukaryota</taxon>
        <taxon>Sar</taxon>
        <taxon>Stramenopiles</taxon>
        <taxon>Ochrophyta</taxon>
        <taxon>PX clade</taxon>
        <taxon>Phaeophyceae</taxon>
        <taxon>Ectocarpales</taxon>
        <taxon>Ectocarpaceae</taxon>
        <taxon>Ectocarpus</taxon>
    </lineage>
</organism>
<dbReference type="OrthoDB" id="6506078at2759"/>
<dbReference type="GO" id="GO:0007017">
    <property type="term" value="P:microtubule-based process"/>
    <property type="evidence" value="ECO:0007669"/>
    <property type="project" value="InterPro"/>
</dbReference>
<dbReference type="InterPro" id="IPR037177">
    <property type="entry name" value="DLC_sf"/>
</dbReference>
<name>D8LGT6_ECTSI</name>
<feature type="region of interest" description="Disordered" evidence="1">
    <location>
        <begin position="74"/>
        <end position="116"/>
    </location>
</feature>
<dbReference type="InterPro" id="IPR001372">
    <property type="entry name" value="Dynein_light_chain_typ-1/2"/>
</dbReference>
<feature type="compositionally biased region" description="Low complexity" evidence="1">
    <location>
        <begin position="79"/>
        <end position="96"/>
    </location>
</feature>
<evidence type="ECO:0000313" key="2">
    <source>
        <dbReference type="EMBL" id="CBN75789.1"/>
    </source>
</evidence>